<keyword evidence="1" id="KW-0472">Membrane</keyword>
<dbReference type="Pfam" id="PF01882">
    <property type="entry name" value="DUF58"/>
    <property type="match status" value="1"/>
</dbReference>
<dbReference type="AlphaFoldDB" id="A0A1H3KSI2"/>
<evidence type="ECO:0000256" key="1">
    <source>
        <dbReference type="SAM" id="Phobius"/>
    </source>
</evidence>
<protein>
    <submittedName>
        <fullName evidence="3">Uncharacterized conserved protein, DUF58 family, contains vWF domain</fullName>
    </submittedName>
</protein>
<evidence type="ECO:0000259" key="2">
    <source>
        <dbReference type="Pfam" id="PF01882"/>
    </source>
</evidence>
<proteinExistence type="predicted"/>
<reference evidence="3 4" key="1">
    <citation type="submission" date="2016-10" db="EMBL/GenBank/DDBJ databases">
        <authorList>
            <person name="de Groot N.N."/>
        </authorList>
    </citation>
    <scope>NUCLEOTIDE SEQUENCE [LARGE SCALE GENOMIC DNA]</scope>
    <source>
        <strain evidence="3 4">DSM 21650</strain>
    </source>
</reference>
<dbReference type="STRING" id="415015.SAMN05660462_00295"/>
<evidence type="ECO:0000313" key="4">
    <source>
        <dbReference type="Proteomes" id="UP000198625"/>
    </source>
</evidence>
<keyword evidence="1" id="KW-1133">Transmembrane helix</keyword>
<feature type="domain" description="DUF58" evidence="2">
    <location>
        <begin position="195"/>
        <end position="307"/>
    </location>
</feature>
<evidence type="ECO:0000313" key="3">
    <source>
        <dbReference type="EMBL" id="SDY54949.1"/>
    </source>
</evidence>
<name>A0A1H3KSI2_9FIRM</name>
<dbReference type="RefSeq" id="WP_091726210.1">
    <property type="nucleotide sequence ID" value="NZ_FNQE01000002.1"/>
</dbReference>
<organism evidence="3 4">
    <name type="scientific">Proteiniborus ethanoligenes</name>
    <dbReference type="NCBI Taxonomy" id="415015"/>
    <lineage>
        <taxon>Bacteria</taxon>
        <taxon>Bacillati</taxon>
        <taxon>Bacillota</taxon>
        <taxon>Clostridia</taxon>
        <taxon>Eubacteriales</taxon>
        <taxon>Proteiniborus</taxon>
    </lineage>
</organism>
<feature type="transmembrane region" description="Helical" evidence="1">
    <location>
        <begin position="7"/>
        <end position="23"/>
    </location>
</feature>
<accession>A0A1H3KSI2</accession>
<gene>
    <name evidence="3" type="ORF">SAMN05660462_00295</name>
</gene>
<dbReference type="InterPro" id="IPR002881">
    <property type="entry name" value="DUF58"/>
</dbReference>
<dbReference type="Proteomes" id="UP000198625">
    <property type="component" value="Unassembled WGS sequence"/>
</dbReference>
<feature type="transmembrane region" description="Helical" evidence="1">
    <location>
        <begin position="29"/>
        <end position="52"/>
    </location>
</feature>
<sequence length="401" mass="45991">MNRLQISILLIFIPLLFFVLLVGGTIPYFLFYVFLLTFLIPLLHSLISLMGIKGSVQLPKDALFTGEKISIAYEVKNNSIFRIPYMEIQSHILEQLTGIDYPNVALALEKKEDFIRKEIGVLKRRGYYQLGEIHITIRDVFGFFSFKKKIRSNASLLVYPEVVSLSTFKINVSQQSGELLIQDSFFQDKSRIDSLREYREGDSIKAIHWKLTAKKDVPIIKNFENRGDTHVVVFVDNEHRLFKYDIDRHLEDKAAVAAISIVNYCLNQNIEVNLITQDNKSHINIQGRQSAELKPFLEALARFKGNGALDFRFLIMPSIDALKRGSTVVIITPNLDKAMGVHGIQLKMKNYNPLFIVITDRENKTGYIDQLVEKRLKQEGIIIYILDHSANIKEALEVFHG</sequence>
<keyword evidence="4" id="KW-1185">Reference proteome</keyword>
<keyword evidence="1" id="KW-0812">Transmembrane</keyword>
<dbReference type="PANTHER" id="PTHR34351">
    <property type="entry name" value="SLR1927 PROTEIN-RELATED"/>
    <property type="match status" value="1"/>
</dbReference>
<dbReference type="OrthoDB" id="9778037at2"/>
<dbReference type="EMBL" id="FNQE01000002">
    <property type="protein sequence ID" value="SDY54949.1"/>
    <property type="molecule type" value="Genomic_DNA"/>
</dbReference>
<dbReference type="PANTHER" id="PTHR34351:SF2">
    <property type="entry name" value="DUF58 DOMAIN-CONTAINING PROTEIN"/>
    <property type="match status" value="1"/>
</dbReference>